<dbReference type="PANTHER" id="PTHR24070">
    <property type="entry name" value="RAS, DI-RAS, AND RHEB FAMILY MEMBERS OF SMALL GTPASE SUPERFAMILY"/>
    <property type="match status" value="1"/>
</dbReference>
<keyword evidence="5" id="KW-0547">Nucleotide-binding</keyword>
<name>A0A9W8DXF1_9FUNG</name>
<dbReference type="Proteomes" id="UP001150569">
    <property type="component" value="Unassembled WGS sequence"/>
</dbReference>
<comment type="caution">
    <text evidence="11">The sequence shown here is derived from an EMBL/GenBank/DDBJ whole genome shotgun (WGS) entry which is preliminary data.</text>
</comment>
<dbReference type="CDD" id="cd00876">
    <property type="entry name" value="Ras"/>
    <property type="match status" value="1"/>
</dbReference>
<dbReference type="FunFam" id="3.40.50.300:FF:000080">
    <property type="entry name" value="Ras-like GTPase Ras1"/>
    <property type="match status" value="1"/>
</dbReference>
<dbReference type="GO" id="GO:0007165">
    <property type="term" value="P:signal transduction"/>
    <property type="evidence" value="ECO:0007669"/>
    <property type="project" value="InterPro"/>
</dbReference>
<evidence type="ECO:0000256" key="9">
    <source>
        <dbReference type="ARBA" id="ARBA00023289"/>
    </source>
</evidence>
<gene>
    <name evidence="11" type="primary">ras1_1</name>
    <name evidence="11" type="ORF">IWQ60_000584</name>
</gene>
<dbReference type="SMART" id="SM00174">
    <property type="entry name" value="RHO"/>
    <property type="match status" value="1"/>
</dbReference>
<evidence type="ECO:0000256" key="6">
    <source>
        <dbReference type="ARBA" id="ARBA00023134"/>
    </source>
</evidence>
<evidence type="ECO:0000256" key="8">
    <source>
        <dbReference type="ARBA" id="ARBA00023288"/>
    </source>
</evidence>
<dbReference type="GO" id="GO:0005525">
    <property type="term" value="F:GTP binding"/>
    <property type="evidence" value="ECO:0007669"/>
    <property type="project" value="UniProtKB-KW"/>
</dbReference>
<dbReference type="AlphaFoldDB" id="A0A9W8DXF1"/>
<keyword evidence="6" id="KW-0342">GTP-binding</keyword>
<dbReference type="EMBL" id="JANBPT010000015">
    <property type="protein sequence ID" value="KAJ1930110.1"/>
    <property type="molecule type" value="Genomic_DNA"/>
</dbReference>
<dbReference type="GO" id="GO:0005886">
    <property type="term" value="C:plasma membrane"/>
    <property type="evidence" value="ECO:0007669"/>
    <property type="project" value="UniProtKB-SubCell"/>
</dbReference>
<organism evidence="11 12">
    <name type="scientific">Tieghemiomyces parasiticus</name>
    <dbReference type="NCBI Taxonomy" id="78921"/>
    <lineage>
        <taxon>Eukaryota</taxon>
        <taxon>Fungi</taxon>
        <taxon>Fungi incertae sedis</taxon>
        <taxon>Zoopagomycota</taxon>
        <taxon>Kickxellomycotina</taxon>
        <taxon>Dimargaritomycetes</taxon>
        <taxon>Dimargaritales</taxon>
        <taxon>Dimargaritaceae</taxon>
        <taxon>Tieghemiomyces</taxon>
    </lineage>
</organism>
<evidence type="ECO:0000256" key="2">
    <source>
        <dbReference type="ARBA" id="ARBA00008344"/>
    </source>
</evidence>
<keyword evidence="8" id="KW-0449">Lipoprotein</keyword>
<keyword evidence="3" id="KW-1003">Cell membrane</keyword>
<dbReference type="NCBIfam" id="TIGR00231">
    <property type="entry name" value="small_GTP"/>
    <property type="match status" value="1"/>
</dbReference>
<reference evidence="11" key="1">
    <citation type="submission" date="2022-07" db="EMBL/GenBank/DDBJ databases">
        <title>Phylogenomic reconstructions and comparative analyses of Kickxellomycotina fungi.</title>
        <authorList>
            <person name="Reynolds N.K."/>
            <person name="Stajich J.E."/>
            <person name="Barry K."/>
            <person name="Grigoriev I.V."/>
            <person name="Crous P."/>
            <person name="Smith M.E."/>
        </authorList>
    </citation>
    <scope>NUCLEOTIDE SEQUENCE</scope>
    <source>
        <strain evidence="11">RSA 861</strain>
    </source>
</reference>
<dbReference type="PROSITE" id="PS51420">
    <property type="entry name" value="RHO"/>
    <property type="match status" value="1"/>
</dbReference>
<evidence type="ECO:0000256" key="7">
    <source>
        <dbReference type="ARBA" id="ARBA00023136"/>
    </source>
</evidence>
<sequence>MPVKPNQIPREYKVVVLGAGGVGKSALTIRFVRSYFIEEYDPTIEDSYMKACDIDGEEASLDVLDSAGQEEYSVMREQYIRAGDGFLLVYSVSSRSSFDEVKLLAEQLLRVKDVASAPIVIVGNKCDLADLRQVETEEGRQLATKFQAMFLESSAKTRTNVDEAFHETVRQVRRYRVSAAAKAKKTSSSGASGHGKGDSKRQGSGGTLRYPTALTRPLRAKTKSDDGGHGSRFGLKWFGMGPNWTEPGHNSAMPSPDGSSTPPSRLTAKEVYYSEARRRASLSRRNANHEDNHTNCCTIF</sequence>
<proteinExistence type="inferred from homology"/>
<dbReference type="InterPro" id="IPR020849">
    <property type="entry name" value="Small_GTPase_Ras-type"/>
</dbReference>
<accession>A0A9W8DXF1</accession>
<comment type="subcellular location">
    <subcellularLocation>
        <location evidence="1">Cell membrane</location>
        <topology evidence="1">Lipid-anchor</topology>
    </subcellularLocation>
</comment>
<dbReference type="PROSITE" id="PS51421">
    <property type="entry name" value="RAS"/>
    <property type="match status" value="1"/>
</dbReference>
<feature type="region of interest" description="Disordered" evidence="10">
    <location>
        <begin position="176"/>
        <end position="232"/>
    </location>
</feature>
<protein>
    <submittedName>
        <fullName evidence="11">RAS1 protein</fullName>
    </submittedName>
</protein>
<evidence type="ECO:0000256" key="3">
    <source>
        <dbReference type="ARBA" id="ARBA00022475"/>
    </source>
</evidence>
<dbReference type="SUPFAM" id="SSF52540">
    <property type="entry name" value="P-loop containing nucleoside triphosphate hydrolases"/>
    <property type="match status" value="1"/>
</dbReference>
<dbReference type="InterPro" id="IPR001806">
    <property type="entry name" value="Small_GTPase"/>
</dbReference>
<dbReference type="Pfam" id="PF00071">
    <property type="entry name" value="Ras"/>
    <property type="match status" value="1"/>
</dbReference>
<dbReference type="PRINTS" id="PR00449">
    <property type="entry name" value="RASTRNSFRMNG"/>
</dbReference>
<keyword evidence="12" id="KW-1185">Reference proteome</keyword>
<keyword evidence="9" id="KW-0636">Prenylation</keyword>
<feature type="compositionally biased region" description="Low complexity" evidence="10">
    <location>
        <begin position="178"/>
        <end position="191"/>
    </location>
</feature>
<comment type="similarity">
    <text evidence="2">Belongs to the small GTPase superfamily. Ras family.</text>
</comment>
<evidence type="ECO:0000313" key="12">
    <source>
        <dbReference type="Proteomes" id="UP001150569"/>
    </source>
</evidence>
<evidence type="ECO:0000256" key="1">
    <source>
        <dbReference type="ARBA" id="ARBA00004193"/>
    </source>
</evidence>
<dbReference type="InterPro" id="IPR005225">
    <property type="entry name" value="Small_GTP-bd"/>
</dbReference>
<dbReference type="OrthoDB" id="5976022at2759"/>
<keyword evidence="4" id="KW-0488">Methylation</keyword>
<dbReference type="SMART" id="SM00175">
    <property type="entry name" value="RAB"/>
    <property type="match status" value="1"/>
</dbReference>
<evidence type="ECO:0000313" key="11">
    <source>
        <dbReference type="EMBL" id="KAJ1930110.1"/>
    </source>
</evidence>
<feature type="region of interest" description="Disordered" evidence="10">
    <location>
        <begin position="245"/>
        <end position="265"/>
    </location>
</feature>
<dbReference type="PROSITE" id="PS51419">
    <property type="entry name" value="RAB"/>
    <property type="match status" value="1"/>
</dbReference>
<dbReference type="Gene3D" id="3.40.50.300">
    <property type="entry name" value="P-loop containing nucleotide triphosphate hydrolases"/>
    <property type="match status" value="1"/>
</dbReference>
<evidence type="ECO:0000256" key="5">
    <source>
        <dbReference type="ARBA" id="ARBA00022741"/>
    </source>
</evidence>
<evidence type="ECO:0000256" key="10">
    <source>
        <dbReference type="SAM" id="MobiDB-lite"/>
    </source>
</evidence>
<dbReference type="InterPro" id="IPR027417">
    <property type="entry name" value="P-loop_NTPase"/>
</dbReference>
<dbReference type="SMART" id="SM00173">
    <property type="entry name" value="RAS"/>
    <property type="match status" value="1"/>
</dbReference>
<keyword evidence="7" id="KW-0472">Membrane</keyword>
<evidence type="ECO:0000256" key="4">
    <source>
        <dbReference type="ARBA" id="ARBA00022481"/>
    </source>
</evidence>
<dbReference type="GO" id="GO:0003924">
    <property type="term" value="F:GTPase activity"/>
    <property type="evidence" value="ECO:0007669"/>
    <property type="project" value="InterPro"/>
</dbReference>